<protein>
    <recommendedName>
        <fullName evidence="2">CCHC-type domain-containing protein</fullName>
    </recommendedName>
</protein>
<dbReference type="PANTHER" id="PTHR34222">
    <property type="entry name" value="GAG_PRE-INTEGRS DOMAIN-CONTAINING PROTEIN"/>
    <property type="match status" value="1"/>
</dbReference>
<organism evidence="3 4">
    <name type="scientific">Punica granatum</name>
    <name type="common">Pomegranate</name>
    <dbReference type="NCBI Taxonomy" id="22663"/>
    <lineage>
        <taxon>Eukaryota</taxon>
        <taxon>Viridiplantae</taxon>
        <taxon>Streptophyta</taxon>
        <taxon>Embryophyta</taxon>
        <taxon>Tracheophyta</taxon>
        <taxon>Spermatophyta</taxon>
        <taxon>Magnoliopsida</taxon>
        <taxon>eudicotyledons</taxon>
        <taxon>Gunneridae</taxon>
        <taxon>Pentapetalae</taxon>
        <taxon>rosids</taxon>
        <taxon>malvids</taxon>
        <taxon>Myrtales</taxon>
        <taxon>Lythraceae</taxon>
        <taxon>Punica</taxon>
    </lineage>
</organism>
<dbReference type="Proteomes" id="UP000197138">
    <property type="component" value="Unassembled WGS sequence"/>
</dbReference>
<dbReference type="EMBL" id="MTKT01005554">
    <property type="protein sequence ID" value="OWM66580.1"/>
    <property type="molecule type" value="Genomic_DNA"/>
</dbReference>
<gene>
    <name evidence="3" type="ORF">CDL15_Pgr013797</name>
</gene>
<dbReference type="PANTHER" id="PTHR34222:SF28">
    <property type="entry name" value="CCHC-TYPE DOMAIN-CONTAINING PROTEIN"/>
    <property type="match status" value="1"/>
</dbReference>
<accession>A0A218W2P7</accession>
<proteinExistence type="predicted"/>
<reference evidence="4" key="1">
    <citation type="journal article" date="2017" name="Plant J.">
        <title>The pomegranate (Punica granatum L.) genome and the genomics of punicalagin biosynthesis.</title>
        <authorList>
            <person name="Qin G."/>
            <person name="Xu C."/>
            <person name="Ming R."/>
            <person name="Tang H."/>
            <person name="Guyot R."/>
            <person name="Kramer E.M."/>
            <person name="Hu Y."/>
            <person name="Yi X."/>
            <person name="Qi Y."/>
            <person name="Xu X."/>
            <person name="Gao Z."/>
            <person name="Pan H."/>
            <person name="Jian J."/>
            <person name="Tian Y."/>
            <person name="Yue Z."/>
            <person name="Xu Y."/>
        </authorList>
    </citation>
    <scope>NUCLEOTIDE SEQUENCE [LARGE SCALE GENOMIC DNA]</scope>
    <source>
        <strain evidence="4">cv. Dabenzi</strain>
    </source>
</reference>
<evidence type="ECO:0000313" key="4">
    <source>
        <dbReference type="Proteomes" id="UP000197138"/>
    </source>
</evidence>
<evidence type="ECO:0000313" key="3">
    <source>
        <dbReference type="EMBL" id="OWM66580.1"/>
    </source>
</evidence>
<feature type="domain" description="CCHC-type" evidence="2">
    <location>
        <begin position="153"/>
        <end position="166"/>
    </location>
</feature>
<evidence type="ECO:0000259" key="2">
    <source>
        <dbReference type="PROSITE" id="PS50158"/>
    </source>
</evidence>
<dbReference type="PROSITE" id="PS50158">
    <property type="entry name" value="ZF_CCHC"/>
    <property type="match status" value="1"/>
</dbReference>
<comment type="caution">
    <text evidence="3">The sequence shown here is derived from an EMBL/GenBank/DDBJ whole genome shotgun (WGS) entry which is preliminary data.</text>
</comment>
<keyword evidence="1" id="KW-0863">Zinc-finger</keyword>
<keyword evidence="1" id="KW-0862">Zinc</keyword>
<sequence length="283" mass="31578">MMWDEIKQQFARGNAPRVQQIKTSICNLKQSGQPVIDYYSKLKSLWDELEGYLETAECSCGGCTCGAVDQMARNKEVEKLHQFLMGLDTEIFATVRSQILNMDPLPSLNRAFAQVADEELRWSMSQGGHNEQHESSAFYAGDAMQGRGSRFQCDYCGKTGHQRSDCWKLHGYPADRDFKGKGRNGPRQGNWSKQQQYWQKADGNRGHKAHFAPAETLEGQLSGKSTSNQAGHALVHQATAEKNVTITGISEDQLNQLVTIFRGRTTTSEQISGPSHGESDWIG</sequence>
<evidence type="ECO:0000256" key="1">
    <source>
        <dbReference type="PROSITE-ProRule" id="PRU00047"/>
    </source>
</evidence>
<keyword evidence="1" id="KW-0479">Metal-binding</keyword>
<dbReference type="SMART" id="SM00343">
    <property type="entry name" value="ZnF_C2HC"/>
    <property type="match status" value="1"/>
</dbReference>
<dbReference type="AlphaFoldDB" id="A0A218W2P7"/>
<dbReference type="GO" id="GO:0008270">
    <property type="term" value="F:zinc ion binding"/>
    <property type="evidence" value="ECO:0007669"/>
    <property type="project" value="UniProtKB-KW"/>
</dbReference>
<dbReference type="GO" id="GO:0003676">
    <property type="term" value="F:nucleic acid binding"/>
    <property type="evidence" value="ECO:0007669"/>
    <property type="project" value="InterPro"/>
</dbReference>
<dbReference type="InterPro" id="IPR001878">
    <property type="entry name" value="Znf_CCHC"/>
</dbReference>
<name>A0A218W2P7_PUNGR</name>